<sequence>MSSDKNYFLNETEIRDSLSQGLTTNIEEIRRQNQINLNNRIDNYENVTTLLELSGTTRYETNAAIVDALKKDFIKAIETENWDDEKFKKFLTKSMKYLFVEELRPIIFALLIKYPERMTEEIYEILAQELAKEPDIIHVIINT</sequence>
<dbReference type="STRING" id="44941.A0A397UEG9"/>
<gene>
    <name evidence="1" type="ORF">C2G38_2044921</name>
</gene>
<protein>
    <submittedName>
        <fullName evidence="1">Uncharacterized protein</fullName>
    </submittedName>
</protein>
<dbReference type="EMBL" id="QKWP01001472">
    <property type="protein sequence ID" value="RIB08705.1"/>
    <property type="molecule type" value="Genomic_DNA"/>
</dbReference>
<comment type="caution">
    <text evidence="1">The sequence shown here is derived from an EMBL/GenBank/DDBJ whole genome shotgun (WGS) entry which is preliminary data.</text>
</comment>
<dbReference type="AlphaFoldDB" id="A0A397UEG9"/>
<name>A0A397UEG9_9GLOM</name>
<accession>A0A397UEG9</accession>
<evidence type="ECO:0000313" key="1">
    <source>
        <dbReference type="EMBL" id="RIB08705.1"/>
    </source>
</evidence>
<reference evidence="1 2" key="1">
    <citation type="submission" date="2018-06" db="EMBL/GenBank/DDBJ databases">
        <title>Comparative genomics reveals the genomic features of Rhizophagus irregularis, R. cerebriforme, R. diaphanum and Gigaspora rosea, and their symbiotic lifestyle signature.</title>
        <authorList>
            <person name="Morin E."/>
            <person name="San Clemente H."/>
            <person name="Chen E.C.H."/>
            <person name="De La Providencia I."/>
            <person name="Hainaut M."/>
            <person name="Kuo A."/>
            <person name="Kohler A."/>
            <person name="Murat C."/>
            <person name="Tang N."/>
            <person name="Roy S."/>
            <person name="Loubradou J."/>
            <person name="Henrissat B."/>
            <person name="Grigoriev I.V."/>
            <person name="Corradi N."/>
            <person name="Roux C."/>
            <person name="Martin F.M."/>
        </authorList>
    </citation>
    <scope>NUCLEOTIDE SEQUENCE [LARGE SCALE GENOMIC DNA]</scope>
    <source>
        <strain evidence="1 2">DAOM 194757</strain>
    </source>
</reference>
<dbReference type="OrthoDB" id="5548359at2759"/>
<proteinExistence type="predicted"/>
<dbReference type="Proteomes" id="UP000266673">
    <property type="component" value="Unassembled WGS sequence"/>
</dbReference>
<organism evidence="1 2">
    <name type="scientific">Gigaspora rosea</name>
    <dbReference type="NCBI Taxonomy" id="44941"/>
    <lineage>
        <taxon>Eukaryota</taxon>
        <taxon>Fungi</taxon>
        <taxon>Fungi incertae sedis</taxon>
        <taxon>Mucoromycota</taxon>
        <taxon>Glomeromycotina</taxon>
        <taxon>Glomeromycetes</taxon>
        <taxon>Diversisporales</taxon>
        <taxon>Gigasporaceae</taxon>
        <taxon>Gigaspora</taxon>
    </lineage>
</organism>
<keyword evidence="2" id="KW-1185">Reference proteome</keyword>
<evidence type="ECO:0000313" key="2">
    <source>
        <dbReference type="Proteomes" id="UP000266673"/>
    </source>
</evidence>